<sequence>MKVFHFHFGKDGGAEMFFVHLVGALGRRGVEQTTVIRRDRKWRMDIAPHARIIESNFRNLSLDRLTLPLRVQWLAERERPDAIMSWATRGSRLMPRYRHGLTLSRLGDYPTHLGYFKNTDVLVCNTPGIADHVRRIGWTRGVEVISNFTKTEPVQPVLRSTVDTPEGVPVVMTMGRFVKRKGFHTLIDAVAKLPDVFLWIAGDGEERAALEALALERGMQGRIRFLGWQKDTRAYVAAADVFVMPSSHEPLGNVILEAWAQKRPVVSSRSEGPSWFMQDGENGLFAEIGNADQFADGIARILADPGLARDLGEGGRATLMRQFSEEATAGAYIDLFRRGK</sequence>
<reference evidence="2" key="1">
    <citation type="submission" date="2021-12" db="EMBL/GenBank/DDBJ databases">
        <authorList>
            <person name="Li Y."/>
        </authorList>
    </citation>
    <scope>NUCLEOTIDE SEQUENCE</scope>
    <source>
        <strain evidence="2">DKSPLA3</strain>
    </source>
</reference>
<dbReference type="CDD" id="cd03811">
    <property type="entry name" value="GT4_GT28_WabH-like"/>
    <property type="match status" value="1"/>
</dbReference>
<evidence type="ECO:0000313" key="2">
    <source>
        <dbReference type="EMBL" id="MCD7111863.1"/>
    </source>
</evidence>
<comment type="caution">
    <text evidence="2">The sequence shown here is derived from an EMBL/GenBank/DDBJ whole genome shotgun (WGS) entry which is preliminary data.</text>
</comment>
<feature type="domain" description="Glycosyl transferase family 1" evidence="1">
    <location>
        <begin position="162"/>
        <end position="316"/>
    </location>
</feature>
<gene>
    <name evidence="2" type="ORF">LRX75_22815</name>
</gene>
<protein>
    <submittedName>
        <fullName evidence="2">Glycosyltransferase</fullName>
    </submittedName>
</protein>
<dbReference type="Proteomes" id="UP001139089">
    <property type="component" value="Unassembled WGS sequence"/>
</dbReference>
<dbReference type="InterPro" id="IPR001296">
    <property type="entry name" value="Glyco_trans_1"/>
</dbReference>
<evidence type="ECO:0000313" key="3">
    <source>
        <dbReference type="Proteomes" id="UP001139089"/>
    </source>
</evidence>
<dbReference type="SUPFAM" id="SSF53756">
    <property type="entry name" value="UDP-Glycosyltransferase/glycogen phosphorylase"/>
    <property type="match status" value="1"/>
</dbReference>
<dbReference type="AlphaFoldDB" id="A0A9X1NWN9"/>
<dbReference type="Pfam" id="PF00534">
    <property type="entry name" value="Glycos_transf_1"/>
    <property type="match status" value="1"/>
</dbReference>
<proteinExistence type="predicted"/>
<dbReference type="PANTHER" id="PTHR12526">
    <property type="entry name" value="GLYCOSYLTRANSFERASE"/>
    <property type="match status" value="1"/>
</dbReference>
<dbReference type="GO" id="GO:0016757">
    <property type="term" value="F:glycosyltransferase activity"/>
    <property type="evidence" value="ECO:0007669"/>
    <property type="project" value="InterPro"/>
</dbReference>
<accession>A0A9X1NWN9</accession>
<keyword evidence="3" id="KW-1185">Reference proteome</keyword>
<dbReference type="Gene3D" id="3.40.50.2000">
    <property type="entry name" value="Glycogen Phosphorylase B"/>
    <property type="match status" value="2"/>
</dbReference>
<organism evidence="2 3">
    <name type="scientific">Rhizobium quercicola</name>
    <dbReference type="NCBI Taxonomy" id="2901226"/>
    <lineage>
        <taxon>Bacteria</taxon>
        <taxon>Pseudomonadati</taxon>
        <taxon>Pseudomonadota</taxon>
        <taxon>Alphaproteobacteria</taxon>
        <taxon>Hyphomicrobiales</taxon>
        <taxon>Rhizobiaceae</taxon>
        <taxon>Rhizobium/Agrobacterium group</taxon>
        <taxon>Rhizobium</taxon>
    </lineage>
</organism>
<dbReference type="EMBL" id="JAJOZR010000024">
    <property type="protein sequence ID" value="MCD7111863.1"/>
    <property type="molecule type" value="Genomic_DNA"/>
</dbReference>
<dbReference type="RefSeq" id="WP_231816878.1">
    <property type="nucleotide sequence ID" value="NZ_JAJOZR010000024.1"/>
</dbReference>
<evidence type="ECO:0000259" key="1">
    <source>
        <dbReference type="Pfam" id="PF00534"/>
    </source>
</evidence>
<name>A0A9X1NWN9_9HYPH</name>